<keyword evidence="6" id="KW-1185">Reference proteome</keyword>
<evidence type="ECO:0000256" key="2">
    <source>
        <dbReference type="ARBA" id="ARBA00007936"/>
    </source>
</evidence>
<evidence type="ECO:0000313" key="6">
    <source>
        <dbReference type="Proteomes" id="UP000830375"/>
    </source>
</evidence>
<accession>A0ABQ8MIX8</accession>
<dbReference type="EMBL" id="JACTAM010000007">
    <property type="protein sequence ID" value="KAI2662822.1"/>
    <property type="molecule type" value="Genomic_DNA"/>
</dbReference>
<dbReference type="SMART" id="SM00442">
    <property type="entry name" value="FGF"/>
    <property type="match status" value="1"/>
</dbReference>
<organism evidence="5 6">
    <name type="scientific">Labeo rohita</name>
    <name type="common">Indian major carp</name>
    <name type="synonym">Cyprinus rohita</name>
    <dbReference type="NCBI Taxonomy" id="84645"/>
    <lineage>
        <taxon>Eukaryota</taxon>
        <taxon>Metazoa</taxon>
        <taxon>Chordata</taxon>
        <taxon>Craniata</taxon>
        <taxon>Vertebrata</taxon>
        <taxon>Euteleostomi</taxon>
        <taxon>Actinopterygii</taxon>
        <taxon>Neopterygii</taxon>
        <taxon>Teleostei</taxon>
        <taxon>Ostariophysi</taxon>
        <taxon>Cypriniformes</taxon>
        <taxon>Cyprinidae</taxon>
        <taxon>Labeoninae</taxon>
        <taxon>Labeonini</taxon>
        <taxon>Labeo</taxon>
    </lineage>
</organism>
<comment type="similarity">
    <text evidence="2">Belongs to the heparin-binding growth factors family.</text>
</comment>
<feature type="compositionally biased region" description="Polar residues" evidence="4">
    <location>
        <begin position="216"/>
        <end position="237"/>
    </location>
</feature>
<comment type="caution">
    <text evidence="5">The sequence shown here is derived from an EMBL/GenBank/DDBJ whole genome shotgun (WGS) entry which is preliminary data.</text>
</comment>
<dbReference type="InterPro" id="IPR002209">
    <property type="entry name" value="Fibroblast_GF_fam"/>
</dbReference>
<dbReference type="InterPro" id="IPR008996">
    <property type="entry name" value="IL1/FGF"/>
</dbReference>
<reference evidence="5 6" key="1">
    <citation type="submission" date="2022-01" db="EMBL/GenBank/DDBJ databases">
        <title>A high-quality chromosome-level genome assembly of rohu carp, Labeo rohita.</title>
        <authorList>
            <person name="Arick M.A. II"/>
            <person name="Hsu C.-Y."/>
            <person name="Magbanua Z."/>
            <person name="Pechanova O."/>
            <person name="Grover C."/>
            <person name="Miller E."/>
            <person name="Thrash A."/>
            <person name="Ezzel L."/>
            <person name="Alam S."/>
            <person name="Benzie J."/>
            <person name="Hamilton M."/>
            <person name="Karsi A."/>
            <person name="Lawrence M.L."/>
            <person name="Peterson D.G."/>
        </authorList>
    </citation>
    <scope>NUCLEOTIDE SEQUENCE [LARGE SCALE GENOMIC DNA]</scope>
    <source>
        <strain evidence="6">BAU-BD-2019</strain>
        <tissue evidence="5">Blood</tissue>
    </source>
</reference>
<protein>
    <submittedName>
        <fullName evidence="5">Fibroblast growth factor 11</fullName>
    </submittedName>
</protein>
<gene>
    <name evidence="5" type="ORF">H4Q32_001773</name>
</gene>
<feature type="compositionally biased region" description="Basic residues" evidence="4">
    <location>
        <begin position="203"/>
        <end position="215"/>
    </location>
</feature>
<dbReference type="Pfam" id="PF00167">
    <property type="entry name" value="FGF"/>
    <property type="match status" value="1"/>
</dbReference>
<name>A0ABQ8MIX8_LABRO</name>
<evidence type="ECO:0000256" key="1">
    <source>
        <dbReference type="ARBA" id="ARBA00004613"/>
    </source>
</evidence>
<dbReference type="PANTHER" id="PTHR11486">
    <property type="entry name" value="FIBROBLAST GROWTH FACTOR"/>
    <property type="match status" value="1"/>
</dbReference>
<feature type="region of interest" description="Disordered" evidence="4">
    <location>
        <begin position="165"/>
        <end position="239"/>
    </location>
</feature>
<proteinExistence type="inferred from homology"/>
<dbReference type="Gene3D" id="2.80.10.50">
    <property type="match status" value="1"/>
</dbReference>
<sequence>MRNEDSELSLHSLSLVCCSDTCWRSRALQDGNENHSRAVDDLSLPRITLSRPDDGSAYAGAPNAAISSRDSERQGVWLCLGLWQREHFTPECKFKECVFENYYVTYSSILYRQTQSGRAWYIGINRDGQVMKGNRVKKTKGAAHFLPKLIEGNRRYMTLLSKARLGKRPKRQTPPSIKTARKTKCFPPPQPPSGSRRDTSFARTRHERQQWHRRFGTNSVCSPSTDPQNFDISNSESGLKRPLPTGLMPAALPFGLSCSLIKGILSNNNRTGLGSETASLL</sequence>
<keyword evidence="3" id="KW-0964">Secreted</keyword>
<dbReference type="Proteomes" id="UP000830375">
    <property type="component" value="Unassembled WGS sequence"/>
</dbReference>
<evidence type="ECO:0000256" key="4">
    <source>
        <dbReference type="SAM" id="MobiDB-lite"/>
    </source>
</evidence>
<evidence type="ECO:0000256" key="3">
    <source>
        <dbReference type="ARBA" id="ARBA00022525"/>
    </source>
</evidence>
<dbReference type="SUPFAM" id="SSF50353">
    <property type="entry name" value="Cytokine"/>
    <property type="match status" value="1"/>
</dbReference>
<comment type="subcellular location">
    <subcellularLocation>
        <location evidence="1">Secreted</location>
    </subcellularLocation>
</comment>
<evidence type="ECO:0000313" key="5">
    <source>
        <dbReference type="EMBL" id="KAI2662822.1"/>
    </source>
</evidence>